<protein>
    <submittedName>
        <fullName evidence="1">Uncharacterized protein</fullName>
    </submittedName>
</protein>
<dbReference type="AlphaFoldDB" id="A0A0A8ZSK7"/>
<evidence type="ECO:0000313" key="1">
    <source>
        <dbReference type="EMBL" id="JAD39750.1"/>
    </source>
</evidence>
<sequence length="65" mass="7543">MIETKCTRIQNSNSVVSKHDMNILLQRLRLPKLTKCQHDKSNQVTKNCLKYVAAEIRILAKEAYL</sequence>
<dbReference type="EMBL" id="GBRH01258145">
    <property type="protein sequence ID" value="JAD39750.1"/>
    <property type="molecule type" value="Transcribed_RNA"/>
</dbReference>
<name>A0A0A8ZSK7_ARUDO</name>
<accession>A0A0A8ZSK7</accession>
<proteinExistence type="predicted"/>
<reference evidence="1" key="2">
    <citation type="journal article" date="2015" name="Data Brief">
        <title>Shoot transcriptome of the giant reed, Arundo donax.</title>
        <authorList>
            <person name="Barrero R.A."/>
            <person name="Guerrero F.D."/>
            <person name="Moolhuijzen P."/>
            <person name="Goolsby J.A."/>
            <person name="Tidwell J."/>
            <person name="Bellgard S.E."/>
            <person name="Bellgard M.I."/>
        </authorList>
    </citation>
    <scope>NUCLEOTIDE SEQUENCE</scope>
    <source>
        <tissue evidence="1">Shoot tissue taken approximately 20 cm above the soil surface</tissue>
    </source>
</reference>
<organism evidence="1">
    <name type="scientific">Arundo donax</name>
    <name type="common">Giant reed</name>
    <name type="synonym">Donax arundinaceus</name>
    <dbReference type="NCBI Taxonomy" id="35708"/>
    <lineage>
        <taxon>Eukaryota</taxon>
        <taxon>Viridiplantae</taxon>
        <taxon>Streptophyta</taxon>
        <taxon>Embryophyta</taxon>
        <taxon>Tracheophyta</taxon>
        <taxon>Spermatophyta</taxon>
        <taxon>Magnoliopsida</taxon>
        <taxon>Liliopsida</taxon>
        <taxon>Poales</taxon>
        <taxon>Poaceae</taxon>
        <taxon>PACMAD clade</taxon>
        <taxon>Arundinoideae</taxon>
        <taxon>Arundineae</taxon>
        <taxon>Arundo</taxon>
    </lineage>
</organism>
<reference evidence="1" key="1">
    <citation type="submission" date="2014-09" db="EMBL/GenBank/DDBJ databases">
        <authorList>
            <person name="Magalhaes I.L.F."/>
            <person name="Oliveira U."/>
            <person name="Santos F.R."/>
            <person name="Vidigal T.H.D.A."/>
            <person name="Brescovit A.D."/>
            <person name="Santos A.J."/>
        </authorList>
    </citation>
    <scope>NUCLEOTIDE SEQUENCE</scope>
    <source>
        <tissue evidence="1">Shoot tissue taken approximately 20 cm above the soil surface</tissue>
    </source>
</reference>